<dbReference type="AlphaFoldDB" id="A0A1I7X848"/>
<name>A0A1I7X848_HETBA</name>
<evidence type="ECO:0000313" key="1">
    <source>
        <dbReference type="Proteomes" id="UP000095283"/>
    </source>
</evidence>
<reference evidence="2" key="1">
    <citation type="submission" date="2016-11" db="UniProtKB">
        <authorList>
            <consortium name="WormBaseParasite"/>
        </authorList>
    </citation>
    <scope>IDENTIFICATION</scope>
</reference>
<sequence>MKKAFKEVFRRILLFHNNYIPKTYHNMLSDISINNWKKCYILANVQRYRTNLVGGQSCNHYGLAIELSGRKSDGESLGKSEKKTKCATISKHTILVILNFKKVTCCNYFNIGRPYFIHVVRNSICCVMQSIDCSTFFK</sequence>
<dbReference type="Proteomes" id="UP000095283">
    <property type="component" value="Unplaced"/>
</dbReference>
<dbReference type="WBParaSite" id="Hba_13595">
    <property type="protein sequence ID" value="Hba_13595"/>
    <property type="gene ID" value="Hba_13595"/>
</dbReference>
<keyword evidence="1" id="KW-1185">Reference proteome</keyword>
<evidence type="ECO:0000313" key="2">
    <source>
        <dbReference type="WBParaSite" id="Hba_13595"/>
    </source>
</evidence>
<protein>
    <submittedName>
        <fullName evidence="2">SCP domain-containing protein</fullName>
    </submittedName>
</protein>
<proteinExistence type="predicted"/>
<organism evidence="1 2">
    <name type="scientific">Heterorhabditis bacteriophora</name>
    <name type="common">Entomopathogenic nematode worm</name>
    <dbReference type="NCBI Taxonomy" id="37862"/>
    <lineage>
        <taxon>Eukaryota</taxon>
        <taxon>Metazoa</taxon>
        <taxon>Ecdysozoa</taxon>
        <taxon>Nematoda</taxon>
        <taxon>Chromadorea</taxon>
        <taxon>Rhabditida</taxon>
        <taxon>Rhabditina</taxon>
        <taxon>Rhabditomorpha</taxon>
        <taxon>Strongyloidea</taxon>
        <taxon>Heterorhabditidae</taxon>
        <taxon>Heterorhabditis</taxon>
    </lineage>
</organism>
<accession>A0A1I7X848</accession>